<dbReference type="KEGG" id="fin:KQS_13245"/>
<proteinExistence type="predicted"/>
<dbReference type="OrthoDB" id="2485468at2"/>
<reference evidence="1 2" key="1">
    <citation type="journal article" date="2012" name="J. Bacteriol.">
        <title>Complete Genome Sequence of Flavobacterium indicum GPSTA100-9T, Isolated from Warm Spring Water.</title>
        <authorList>
            <person name="Barbier P."/>
            <person name="Houel A."/>
            <person name="Loux V."/>
            <person name="Poulain J."/>
            <person name="Bernardet J.F."/>
            <person name="Touchon M."/>
            <person name="Duchaud E."/>
        </authorList>
    </citation>
    <scope>NUCLEOTIDE SEQUENCE [LARGE SCALE GENOMIC DNA]</scope>
    <source>
        <strain evidence="2">DSM 17447 / CIP 109464 / GPTSA100-9</strain>
    </source>
</reference>
<dbReference type="EMBL" id="HE774682">
    <property type="protein sequence ID" value="CCG54546.1"/>
    <property type="molecule type" value="Genomic_DNA"/>
</dbReference>
<dbReference type="RefSeq" id="WP_014389664.1">
    <property type="nucleotide sequence ID" value="NC_017025.1"/>
</dbReference>
<gene>
    <name evidence="1" type="ordered locus">KQS_13245</name>
</gene>
<dbReference type="AlphaFoldDB" id="H8XRW2"/>
<organism evidence="1 2">
    <name type="scientific">Flavobacterium indicum (strain DSM 17447 / CIP 109464 / GPTSA100-9)</name>
    <dbReference type="NCBI Taxonomy" id="1094466"/>
    <lineage>
        <taxon>Bacteria</taxon>
        <taxon>Pseudomonadati</taxon>
        <taxon>Bacteroidota</taxon>
        <taxon>Flavobacteriia</taxon>
        <taxon>Flavobacteriales</taxon>
        <taxon>Flavobacteriaceae</taxon>
        <taxon>Flavobacterium</taxon>
    </lineage>
</organism>
<evidence type="ECO:0000313" key="1">
    <source>
        <dbReference type="EMBL" id="CCG54546.1"/>
    </source>
</evidence>
<dbReference type="HOGENOM" id="CLU_488976_0_0_10"/>
<accession>H8XRW2</accession>
<evidence type="ECO:0000313" key="2">
    <source>
        <dbReference type="Proteomes" id="UP000007599"/>
    </source>
</evidence>
<name>H8XRW2_FLAIG</name>
<evidence type="ECO:0008006" key="3">
    <source>
        <dbReference type="Google" id="ProtNLM"/>
    </source>
</evidence>
<protein>
    <recommendedName>
        <fullName evidence="3">WG repeat-containing protein</fullName>
    </recommendedName>
</protein>
<keyword evidence="2" id="KW-1185">Reference proteome</keyword>
<dbReference type="eggNOG" id="ENOG5030ZDV">
    <property type="taxonomic scope" value="Bacteria"/>
</dbReference>
<reference evidence="2" key="2">
    <citation type="submission" date="2012-03" db="EMBL/GenBank/DDBJ databases">
        <title>Complete genome sequence of Flavobacterium indicum GPTSA100-9T, isolated from warm spring water.</title>
        <authorList>
            <person name="Barbier P."/>
            <person name="Houel A."/>
            <person name="Loux V."/>
            <person name="Poulain J."/>
            <person name="Bernardet J.-F."/>
            <person name="Touchon M."/>
            <person name="Duchaud E."/>
        </authorList>
    </citation>
    <scope>NUCLEOTIDE SEQUENCE [LARGE SCALE GENOMIC DNA]</scope>
    <source>
        <strain evidence="2">DSM 17447 / CIP 109464 / GPTSA100-9</strain>
    </source>
</reference>
<dbReference type="Proteomes" id="UP000007599">
    <property type="component" value="Chromosome I"/>
</dbReference>
<dbReference type="STRING" id="1094466.KQS_13245"/>
<dbReference type="PATRIC" id="fig|1094466.5.peg.2592"/>
<sequence length="557" mass="64311">MTLKKIIPTLLISVYSIVLHAQEIAIPYRDGTKWGMCNPEGKIILEPQFDQLEFKQNYDSDYRTVYSKLKDKTGLIIDGKILFEAKYSQLYFDDENYVLISEDASTKATAIVDKKGNSILKKPIVEIIASEHITETLKLYHVLNKDFTESVFTLNKKTNVIEQWLYEDYYSVQILKKVGGRYNLVCNTKKLEKDALQTEVWNFEKAPYVKSKKVLFQTEDQYLEQFYKKAKTKSTNYSGSGSGSGSGNGDVMIDQGYEDAIYSVERGDRDIAVEMDESVGTKKPQLYFNYSLQNDNGNLLLETKQEYSKEPKKFTTQVKRKEPLKNLEIINYSYYKHTNDSVLNYRNIAFYQTKNKVGVVFPDEVSRVIEFDTIIKSFAQVNKNNTFEEVTFIVGNKGNKSNAYKYSLFSSKKGLFFPLQFDEIVKFQYKNNNGNVVYKTKMGSNYGLIESNGNVLLKTEYEDFKRPSYNSHSTNVTKTYLLRKNNKFGLIYQNEATYKEEIIDAVFDYEIDDVLINYPNKARYVTSQSNLKLVTLKNADNEIVGYANANGTLYFKN</sequence>